<dbReference type="Proteomes" id="UP000249829">
    <property type="component" value="Unassembled WGS sequence"/>
</dbReference>
<reference evidence="1 2" key="1">
    <citation type="submission" date="2018-02" db="EMBL/GenBank/DDBJ databases">
        <title>The genomes of Aspergillus section Nigri reveals drivers in fungal speciation.</title>
        <authorList>
            <consortium name="DOE Joint Genome Institute"/>
            <person name="Vesth T.C."/>
            <person name="Nybo J."/>
            <person name="Theobald S."/>
            <person name="Brandl J."/>
            <person name="Frisvad J.C."/>
            <person name="Nielsen K.F."/>
            <person name="Lyhne E.K."/>
            <person name="Kogle M.E."/>
            <person name="Kuo A."/>
            <person name="Riley R."/>
            <person name="Clum A."/>
            <person name="Nolan M."/>
            <person name="Lipzen A."/>
            <person name="Salamov A."/>
            <person name="Henrissat B."/>
            <person name="Wiebenga A."/>
            <person name="De vries R.P."/>
            <person name="Grigoriev I.V."/>
            <person name="Mortensen U.H."/>
            <person name="Andersen M.R."/>
            <person name="Baker S.E."/>
        </authorList>
    </citation>
    <scope>NUCLEOTIDE SEQUENCE [LARGE SCALE GENOMIC DNA]</scope>
    <source>
        <strain evidence="1 2">CBS 115571</strain>
    </source>
</reference>
<evidence type="ECO:0000313" key="2">
    <source>
        <dbReference type="Proteomes" id="UP000249829"/>
    </source>
</evidence>
<name>A0A2V5HC17_ASPV1</name>
<evidence type="ECO:0000313" key="1">
    <source>
        <dbReference type="EMBL" id="PYI21919.1"/>
    </source>
</evidence>
<dbReference type="AlphaFoldDB" id="A0A2V5HC17"/>
<accession>A0A2V5HC17</accession>
<sequence length="176" mass="19278">MRVQFQPHGGHTFPRRQTQHRQSVLDQICPCEIPSQSLVMPASISQISSIQCREPSDAEIEHAAQELVRRTRPALLEGLVMMLRSTPQTLQKASLDLHTSFPKSFTTTDASVRAVLVYKGASAGAVRVTGPNTPQPVPNVVTAPDEVGLAVLQAKEGQTCMFFGSRVVRFLRCNEA</sequence>
<organism evidence="1 2">
    <name type="scientific">Aspergillus violaceofuscus (strain CBS 115571)</name>
    <dbReference type="NCBI Taxonomy" id="1450538"/>
    <lineage>
        <taxon>Eukaryota</taxon>
        <taxon>Fungi</taxon>
        <taxon>Dikarya</taxon>
        <taxon>Ascomycota</taxon>
        <taxon>Pezizomycotina</taxon>
        <taxon>Eurotiomycetes</taxon>
        <taxon>Eurotiomycetidae</taxon>
        <taxon>Eurotiales</taxon>
        <taxon>Aspergillaceae</taxon>
        <taxon>Aspergillus</taxon>
    </lineage>
</organism>
<protein>
    <submittedName>
        <fullName evidence="1">Uncharacterized protein</fullName>
    </submittedName>
</protein>
<gene>
    <name evidence="1" type="ORF">BO99DRAFT_53382</name>
</gene>
<dbReference type="EMBL" id="KZ825114">
    <property type="protein sequence ID" value="PYI21919.1"/>
    <property type="molecule type" value="Genomic_DNA"/>
</dbReference>
<proteinExistence type="predicted"/>
<keyword evidence="2" id="KW-1185">Reference proteome</keyword>